<dbReference type="EMBL" id="MRDE01000006">
    <property type="protein sequence ID" value="OMH29318.1"/>
    <property type="molecule type" value="Genomic_DNA"/>
</dbReference>
<dbReference type="AlphaFoldDB" id="A0A1R1LP38"/>
<comment type="caution">
    <text evidence="3">The sequence shown here is derived from an EMBL/GenBank/DDBJ whole genome shotgun (WGS) entry which is preliminary data.</text>
</comment>
<accession>A0A1R1LP38</accession>
<keyword evidence="1" id="KW-0328">Glycosyltransferase</keyword>
<gene>
    <name evidence="3" type="ORF">BKD30_01120</name>
</gene>
<evidence type="ECO:0000256" key="1">
    <source>
        <dbReference type="ARBA" id="ARBA00022676"/>
    </source>
</evidence>
<dbReference type="GO" id="GO:0005829">
    <property type="term" value="C:cytosol"/>
    <property type="evidence" value="ECO:0007669"/>
    <property type="project" value="TreeGrafter"/>
</dbReference>
<dbReference type="Gene3D" id="3.40.50.2000">
    <property type="entry name" value="Glycogen Phosphorylase B"/>
    <property type="match status" value="1"/>
</dbReference>
<dbReference type="Proteomes" id="UP000187085">
    <property type="component" value="Unassembled WGS sequence"/>
</dbReference>
<dbReference type="GO" id="GO:0009244">
    <property type="term" value="P:lipopolysaccharide core region biosynthetic process"/>
    <property type="evidence" value="ECO:0007669"/>
    <property type="project" value="TreeGrafter"/>
</dbReference>
<dbReference type="GO" id="GO:0008713">
    <property type="term" value="F:ADP-heptose-lipopolysaccharide heptosyltransferase activity"/>
    <property type="evidence" value="ECO:0007669"/>
    <property type="project" value="TreeGrafter"/>
</dbReference>
<dbReference type="InterPro" id="IPR051199">
    <property type="entry name" value="LPS_LOS_Heptosyltrfase"/>
</dbReference>
<reference evidence="3 4" key="1">
    <citation type="submission" date="2016-12" db="EMBL/GenBank/DDBJ databases">
        <title>Draft genome of Tersicoccus phoenicis 1P05MA.</title>
        <authorList>
            <person name="Nakajima Y."/>
            <person name="Yoshizawa S."/>
            <person name="Nakamura K."/>
            <person name="Ogura Y."/>
            <person name="Hayashi T."/>
            <person name="Kogure K."/>
        </authorList>
    </citation>
    <scope>NUCLEOTIDE SEQUENCE [LARGE SCALE GENOMIC DNA]</scope>
    <source>
        <strain evidence="3 4">1p05MA</strain>
    </source>
</reference>
<evidence type="ECO:0000313" key="4">
    <source>
        <dbReference type="Proteomes" id="UP000187085"/>
    </source>
</evidence>
<dbReference type="Pfam" id="PF01075">
    <property type="entry name" value="Glyco_transf_9"/>
    <property type="match status" value="1"/>
</dbReference>
<protein>
    <submittedName>
        <fullName evidence="3">Glycosyl transferase family 9</fullName>
    </submittedName>
</protein>
<dbReference type="PANTHER" id="PTHR30160">
    <property type="entry name" value="TETRAACYLDISACCHARIDE 4'-KINASE-RELATED"/>
    <property type="match status" value="1"/>
</dbReference>
<name>A0A1R1LP38_9MICC</name>
<keyword evidence="2 3" id="KW-0808">Transferase</keyword>
<proteinExistence type="predicted"/>
<sequence length="395" mass="40041">MTMTDDLGDRRARPAPYTAAALAAAGREQAHGDGAVSGPPIPHAVNPAGIGVGDVLVLRALGLGDALTGIAPLRGLRRLFPDHRLILAAPGPVGAWLADLGVVDGVLPTPGLVDLPPMAGGHVAVDLHGRGPASQRLLAAARPGSGEPSRLIAYSCPEVGHTGPVWRSDEHEVERWCRLVAEAGGPCGPADLLLRYHRPAPADAPVVLHPGAAFGSRRWPADRWRAVAADLATAGHRVLVTGSTAERELTAVVSAGLAGVRDLGGALGLTGLSAVVDGAALVLSGDTGIAHLATALAVRSVVLFGPTPPARWGPAVDAHLHTVLWHGAAAARTWGDPHGDTLDDRLAAVTVTEVTAAVDAQLRAPVTPPTTSPSSAINAGVGAITVPVPSTEGRP</sequence>
<dbReference type="STRING" id="554083.BKD30_01120"/>
<dbReference type="CDD" id="cd03789">
    <property type="entry name" value="GT9_LPS_heptosyltransferase"/>
    <property type="match status" value="1"/>
</dbReference>
<keyword evidence="4" id="KW-1185">Reference proteome</keyword>
<dbReference type="InterPro" id="IPR002201">
    <property type="entry name" value="Glyco_trans_9"/>
</dbReference>
<dbReference type="SUPFAM" id="SSF53756">
    <property type="entry name" value="UDP-Glycosyltransferase/glycogen phosphorylase"/>
    <property type="match status" value="1"/>
</dbReference>
<evidence type="ECO:0000256" key="2">
    <source>
        <dbReference type="ARBA" id="ARBA00022679"/>
    </source>
</evidence>
<evidence type="ECO:0000313" key="3">
    <source>
        <dbReference type="EMBL" id="OMH29318.1"/>
    </source>
</evidence>
<organism evidence="3 4">
    <name type="scientific">Tersicoccus phoenicis</name>
    <dbReference type="NCBI Taxonomy" id="554083"/>
    <lineage>
        <taxon>Bacteria</taxon>
        <taxon>Bacillati</taxon>
        <taxon>Actinomycetota</taxon>
        <taxon>Actinomycetes</taxon>
        <taxon>Micrococcales</taxon>
        <taxon>Micrococcaceae</taxon>
        <taxon>Tersicoccus</taxon>
    </lineage>
</organism>
<dbReference type="PANTHER" id="PTHR30160:SF1">
    <property type="entry name" value="LIPOPOLYSACCHARIDE 1,2-N-ACETYLGLUCOSAMINETRANSFERASE-RELATED"/>
    <property type="match status" value="1"/>
</dbReference>